<name>A0A1H6CZU3_9ACTN</name>
<dbReference type="AlphaFoldDB" id="A0A1H6CZU3"/>
<dbReference type="Proteomes" id="UP000236723">
    <property type="component" value="Unassembled WGS sequence"/>
</dbReference>
<keyword evidence="2" id="KW-1185">Reference proteome</keyword>
<evidence type="ECO:0000313" key="1">
    <source>
        <dbReference type="EMBL" id="SEG78095.1"/>
    </source>
</evidence>
<dbReference type="EMBL" id="FNVO01000012">
    <property type="protein sequence ID" value="SEG78095.1"/>
    <property type="molecule type" value="Genomic_DNA"/>
</dbReference>
<protein>
    <submittedName>
        <fullName evidence="1">Uncharacterized protein</fullName>
    </submittedName>
</protein>
<sequence length="41" mass="4386">MSSVPFPTIAPARRFLLVASGRRLALLRPHEQPVPAPAAHG</sequence>
<organism evidence="1 2">
    <name type="scientific">Thermomonospora echinospora</name>
    <dbReference type="NCBI Taxonomy" id="1992"/>
    <lineage>
        <taxon>Bacteria</taxon>
        <taxon>Bacillati</taxon>
        <taxon>Actinomycetota</taxon>
        <taxon>Actinomycetes</taxon>
        <taxon>Streptosporangiales</taxon>
        <taxon>Thermomonosporaceae</taxon>
        <taxon>Thermomonospora</taxon>
    </lineage>
</organism>
<gene>
    <name evidence="1" type="ORF">SAMN04489712_11227</name>
</gene>
<evidence type="ECO:0000313" key="2">
    <source>
        <dbReference type="Proteomes" id="UP000236723"/>
    </source>
</evidence>
<proteinExistence type="predicted"/>
<reference evidence="2" key="1">
    <citation type="submission" date="2016-10" db="EMBL/GenBank/DDBJ databases">
        <authorList>
            <person name="Varghese N."/>
            <person name="Submissions S."/>
        </authorList>
    </citation>
    <scope>NUCLEOTIDE SEQUENCE [LARGE SCALE GENOMIC DNA]</scope>
    <source>
        <strain evidence="2">DSM 43163</strain>
    </source>
</reference>
<dbReference type="RefSeq" id="WP_268817534.1">
    <property type="nucleotide sequence ID" value="NZ_FNVO01000012.1"/>
</dbReference>
<accession>A0A1H6CZU3</accession>